<evidence type="ECO:0008006" key="2">
    <source>
        <dbReference type="Google" id="ProtNLM"/>
    </source>
</evidence>
<dbReference type="PANTHER" id="PTHR10492">
    <property type="match status" value="1"/>
</dbReference>
<feature type="non-terminal residue" evidence="1">
    <location>
        <position position="1"/>
    </location>
</feature>
<name>A0A699KT53_TANCI</name>
<organism evidence="1">
    <name type="scientific">Tanacetum cinerariifolium</name>
    <name type="common">Dalmatian daisy</name>
    <name type="synonym">Chrysanthemum cinerariifolium</name>
    <dbReference type="NCBI Taxonomy" id="118510"/>
    <lineage>
        <taxon>Eukaryota</taxon>
        <taxon>Viridiplantae</taxon>
        <taxon>Streptophyta</taxon>
        <taxon>Embryophyta</taxon>
        <taxon>Tracheophyta</taxon>
        <taxon>Spermatophyta</taxon>
        <taxon>Magnoliopsida</taxon>
        <taxon>eudicotyledons</taxon>
        <taxon>Gunneridae</taxon>
        <taxon>Pentapetalae</taxon>
        <taxon>asterids</taxon>
        <taxon>campanulids</taxon>
        <taxon>Asterales</taxon>
        <taxon>Asteraceae</taxon>
        <taxon>Asteroideae</taxon>
        <taxon>Anthemideae</taxon>
        <taxon>Anthemidinae</taxon>
        <taxon>Tanacetum</taxon>
    </lineage>
</organism>
<dbReference type="AlphaFoldDB" id="A0A699KT53"/>
<gene>
    <name evidence="1" type="ORF">Tci_681513</name>
</gene>
<reference evidence="1" key="1">
    <citation type="journal article" date="2019" name="Sci. Rep.">
        <title>Draft genome of Tanacetum cinerariifolium, the natural source of mosquito coil.</title>
        <authorList>
            <person name="Yamashiro T."/>
            <person name="Shiraishi A."/>
            <person name="Satake H."/>
            <person name="Nakayama K."/>
        </authorList>
    </citation>
    <scope>NUCLEOTIDE SEQUENCE</scope>
</reference>
<evidence type="ECO:0000313" key="1">
    <source>
        <dbReference type="EMBL" id="GFB09542.1"/>
    </source>
</evidence>
<accession>A0A699KT53</accession>
<dbReference type="PANTHER" id="PTHR10492:SF90">
    <property type="entry name" value="ATP-DEPENDENT DNA HELICASE"/>
    <property type="match status" value="1"/>
</dbReference>
<dbReference type="EMBL" id="BKCJ010550946">
    <property type="protein sequence ID" value="GFB09542.1"/>
    <property type="molecule type" value="Genomic_DNA"/>
</dbReference>
<sequence>VYVIEFQKRGLPHAHILLWIKEYYRCKVATDIDDIISVELLSPTADPTGYKAVSNYMLHGPCGNDSRAATCNVEGKCSKHFPKPFYVETVHINVEGCNRSKAIKYVFKYLNKVPDRATIVIQENVQKGQGMTKKKITMVDEIKNYLNCRYLAPCEAVWRIYSFDIHQSYPSMMKLNFHLPNQQPVTLHDTKCLPALLQKDGIDVTMFTN</sequence>
<protein>
    <recommendedName>
        <fullName evidence="2">Helitron helicase-like domain-containing protein</fullName>
    </recommendedName>
</protein>
<comment type="caution">
    <text evidence="1">The sequence shown here is derived from an EMBL/GenBank/DDBJ whole genome shotgun (WGS) entry which is preliminary data.</text>
</comment>
<proteinExistence type="predicted"/>